<dbReference type="OrthoDB" id="2745718at2759"/>
<reference evidence="2" key="1">
    <citation type="submission" date="2020-11" db="EMBL/GenBank/DDBJ databases">
        <authorList>
            <consortium name="DOE Joint Genome Institute"/>
            <person name="Ahrendt S."/>
            <person name="Riley R."/>
            <person name="Andreopoulos W."/>
            <person name="Labutti K."/>
            <person name="Pangilinan J."/>
            <person name="Ruiz-Duenas F.J."/>
            <person name="Barrasa J.M."/>
            <person name="Sanchez-Garcia M."/>
            <person name="Camarero S."/>
            <person name="Miyauchi S."/>
            <person name="Serrano A."/>
            <person name="Linde D."/>
            <person name="Babiker R."/>
            <person name="Drula E."/>
            <person name="Ayuso-Fernandez I."/>
            <person name="Pacheco R."/>
            <person name="Padilla G."/>
            <person name="Ferreira P."/>
            <person name="Barriuso J."/>
            <person name="Kellner H."/>
            <person name="Castanera R."/>
            <person name="Alfaro M."/>
            <person name="Ramirez L."/>
            <person name="Pisabarro A.G."/>
            <person name="Kuo A."/>
            <person name="Tritt A."/>
            <person name="Lipzen A."/>
            <person name="He G."/>
            <person name="Yan M."/>
            <person name="Ng V."/>
            <person name="Cullen D."/>
            <person name="Martin F."/>
            <person name="Rosso M.-N."/>
            <person name="Henrissat B."/>
            <person name="Hibbett D."/>
            <person name="Martinez A.T."/>
            <person name="Grigoriev I.V."/>
        </authorList>
    </citation>
    <scope>NUCLEOTIDE SEQUENCE</scope>
    <source>
        <strain evidence="2">CIRM-BRFM 674</strain>
    </source>
</reference>
<protein>
    <recommendedName>
        <fullName evidence="1">F-box domain-containing protein</fullName>
    </recommendedName>
</protein>
<proteinExistence type="predicted"/>
<evidence type="ECO:0000313" key="2">
    <source>
        <dbReference type="EMBL" id="KAF9479679.1"/>
    </source>
</evidence>
<dbReference type="CDD" id="cd09917">
    <property type="entry name" value="F-box_SF"/>
    <property type="match status" value="1"/>
</dbReference>
<accession>A0A9P6D0T2</accession>
<dbReference type="Pfam" id="PF12937">
    <property type="entry name" value="F-box-like"/>
    <property type="match status" value="1"/>
</dbReference>
<sequence length="366" mass="41308">MSPHLLAIPEELQIKILSCLSGASLMLCALTCKSIHNTIKVSSQLAYITQLHLDGLKYVESTMENHDYPGLIENLYRDRRAWTTLDWMNVPKLSFTLESCGTFDIGTNGFVSLANNKFTIIPLSNPDTDIVNRSRIEGRLPDTISARGLIVDLSQDLIIILENVSIISPDLTLIKFHLRSMSGNDKHPLAKQSPLEIKVHEKGTTENGVYILNNMHIVTMNDILAVQFHHAFSMHEVIPRSRYLMWNWVTSELVFDSSLHSFDLPPSPTERLGFTLLEPTLFLMTTLQDSGSIRLYRLTETGLLLHLATFHLPATIPTAKICNVSSVTVANEVHPPTSKPYIVDIDERIHDFRIKYRHACQTAHVF</sequence>
<name>A0A9P6D0T2_9AGAR</name>
<dbReference type="InterPro" id="IPR036047">
    <property type="entry name" value="F-box-like_dom_sf"/>
</dbReference>
<evidence type="ECO:0000259" key="1">
    <source>
        <dbReference type="Pfam" id="PF12937"/>
    </source>
</evidence>
<dbReference type="AlphaFoldDB" id="A0A9P6D0T2"/>
<dbReference type="EMBL" id="MU155208">
    <property type="protein sequence ID" value="KAF9479679.1"/>
    <property type="molecule type" value="Genomic_DNA"/>
</dbReference>
<gene>
    <name evidence="2" type="ORF">BDN70DRAFT_993316</name>
</gene>
<evidence type="ECO:0000313" key="3">
    <source>
        <dbReference type="Proteomes" id="UP000807469"/>
    </source>
</evidence>
<dbReference type="InterPro" id="IPR001810">
    <property type="entry name" value="F-box_dom"/>
</dbReference>
<feature type="domain" description="F-box" evidence="1">
    <location>
        <begin position="6"/>
        <end position="37"/>
    </location>
</feature>
<organism evidence="2 3">
    <name type="scientific">Pholiota conissans</name>
    <dbReference type="NCBI Taxonomy" id="109636"/>
    <lineage>
        <taxon>Eukaryota</taxon>
        <taxon>Fungi</taxon>
        <taxon>Dikarya</taxon>
        <taxon>Basidiomycota</taxon>
        <taxon>Agaricomycotina</taxon>
        <taxon>Agaricomycetes</taxon>
        <taxon>Agaricomycetidae</taxon>
        <taxon>Agaricales</taxon>
        <taxon>Agaricineae</taxon>
        <taxon>Strophariaceae</taxon>
        <taxon>Pholiota</taxon>
    </lineage>
</organism>
<dbReference type="Proteomes" id="UP000807469">
    <property type="component" value="Unassembled WGS sequence"/>
</dbReference>
<dbReference type="SUPFAM" id="SSF81383">
    <property type="entry name" value="F-box domain"/>
    <property type="match status" value="1"/>
</dbReference>
<keyword evidence="3" id="KW-1185">Reference proteome</keyword>
<comment type="caution">
    <text evidence="2">The sequence shown here is derived from an EMBL/GenBank/DDBJ whole genome shotgun (WGS) entry which is preliminary data.</text>
</comment>